<gene>
    <name evidence="3" type="ORF">OEZ85_006082</name>
</gene>
<feature type="region of interest" description="Disordered" evidence="1">
    <location>
        <begin position="1"/>
        <end position="22"/>
    </location>
</feature>
<dbReference type="PANTHER" id="PTHR33418:SF1">
    <property type="entry name" value="HELICASE-ASSOCIATED DOMAIN-CONTAINING PROTEIN"/>
    <property type="match status" value="1"/>
</dbReference>
<keyword evidence="4" id="KW-1185">Reference proteome</keyword>
<dbReference type="Gene3D" id="6.10.140.530">
    <property type="match status" value="2"/>
</dbReference>
<dbReference type="Pfam" id="PF03457">
    <property type="entry name" value="HA"/>
    <property type="match status" value="1"/>
</dbReference>
<proteinExistence type="predicted"/>
<evidence type="ECO:0000256" key="1">
    <source>
        <dbReference type="SAM" id="MobiDB-lite"/>
    </source>
</evidence>
<evidence type="ECO:0000313" key="3">
    <source>
        <dbReference type="EMBL" id="WIA20242.1"/>
    </source>
</evidence>
<dbReference type="InterPro" id="IPR005114">
    <property type="entry name" value="Helicase_assoc"/>
</dbReference>
<evidence type="ECO:0000313" key="4">
    <source>
        <dbReference type="Proteomes" id="UP001244341"/>
    </source>
</evidence>
<sequence length="222" mass="25839">MHRGRLPKTRTNKRSSTTELESNATAVCRQLMEQRRRGVLTQQQSDHLMEQRRRGVLTQQQIDHVSNTLRGWRWDARVRAPPLNEMIQLLQDFVQQQGRLPRQYERLPNGFLLGEWCAMRRREYAHGELETDVADALSNGVPGWCWNLGNTAFEHNLEMLKQFVAVEGRIPAQREEHGGVRIGAWCNKRRLQYKQGSMPPDRIAALEAVDGWWWTADGMPEE</sequence>
<name>A0ABY8UFF9_TETOB</name>
<protein>
    <recommendedName>
        <fullName evidence="2">Helicase-associated domain-containing protein</fullName>
    </recommendedName>
</protein>
<dbReference type="EMBL" id="CP126218">
    <property type="protein sequence ID" value="WIA20242.1"/>
    <property type="molecule type" value="Genomic_DNA"/>
</dbReference>
<dbReference type="PANTHER" id="PTHR33418">
    <property type="entry name" value="HELICASE-ASSOCIATED"/>
    <property type="match status" value="1"/>
</dbReference>
<feature type="domain" description="Helicase-associated" evidence="2">
    <location>
        <begin position="151"/>
        <end position="210"/>
    </location>
</feature>
<accession>A0ABY8UFF9</accession>
<dbReference type="Proteomes" id="UP001244341">
    <property type="component" value="Chromosome 11b"/>
</dbReference>
<reference evidence="3 4" key="1">
    <citation type="submission" date="2023-05" db="EMBL/GenBank/DDBJ databases">
        <title>A 100% complete, gapless, phased diploid assembly of the Scenedesmus obliquus UTEX 3031 genome.</title>
        <authorList>
            <person name="Biondi T.C."/>
            <person name="Hanschen E.R."/>
            <person name="Kwon T."/>
            <person name="Eng W."/>
            <person name="Kruse C.P.S."/>
            <person name="Koehler S.I."/>
            <person name="Kunde Y."/>
            <person name="Gleasner C.D."/>
            <person name="You Mak K.T."/>
            <person name="Polle J."/>
            <person name="Hovde B.T."/>
            <person name="Starkenburg S.R."/>
        </authorList>
    </citation>
    <scope>NUCLEOTIDE SEQUENCE [LARGE SCALE GENOMIC DNA]</scope>
    <source>
        <strain evidence="3 4">DOE0152z</strain>
    </source>
</reference>
<feature type="compositionally biased region" description="Basic residues" evidence="1">
    <location>
        <begin position="1"/>
        <end position="13"/>
    </location>
</feature>
<evidence type="ECO:0000259" key="2">
    <source>
        <dbReference type="Pfam" id="PF03457"/>
    </source>
</evidence>
<organism evidence="3 4">
    <name type="scientific">Tetradesmus obliquus</name>
    <name type="common">Green alga</name>
    <name type="synonym">Acutodesmus obliquus</name>
    <dbReference type="NCBI Taxonomy" id="3088"/>
    <lineage>
        <taxon>Eukaryota</taxon>
        <taxon>Viridiplantae</taxon>
        <taxon>Chlorophyta</taxon>
        <taxon>core chlorophytes</taxon>
        <taxon>Chlorophyceae</taxon>
        <taxon>CS clade</taxon>
        <taxon>Sphaeropleales</taxon>
        <taxon>Scenedesmaceae</taxon>
        <taxon>Tetradesmus</taxon>
    </lineage>
</organism>